<dbReference type="InterPro" id="IPR043131">
    <property type="entry name" value="BCAT-like_N"/>
</dbReference>
<dbReference type="InterPro" id="IPR036038">
    <property type="entry name" value="Aminotransferase-like"/>
</dbReference>
<dbReference type="Pfam" id="PF01063">
    <property type="entry name" value="Aminotran_4"/>
    <property type="match status" value="1"/>
</dbReference>
<gene>
    <name evidence="1" type="ORF">METZ01_LOCUS352019</name>
</gene>
<evidence type="ECO:0008006" key="2">
    <source>
        <dbReference type="Google" id="ProtNLM"/>
    </source>
</evidence>
<dbReference type="InterPro" id="IPR001544">
    <property type="entry name" value="Aminotrans_IV"/>
</dbReference>
<sequence length="128" mass="14782">MTPTDNIVYFNGELKPESQVGISIRDRGYLYGDAVFDATRTFNGTPFKLGQHIHRLYDSLRYLRIDVGMEESEMERWSREVVEHNYPLLPSNQDLWVMQRITRGLESPGPDDRQGPTVLIETHAIPFA</sequence>
<organism evidence="1">
    <name type="scientific">marine metagenome</name>
    <dbReference type="NCBI Taxonomy" id="408172"/>
    <lineage>
        <taxon>unclassified sequences</taxon>
        <taxon>metagenomes</taxon>
        <taxon>ecological metagenomes</taxon>
    </lineage>
</organism>
<dbReference type="SUPFAM" id="SSF56752">
    <property type="entry name" value="D-aminoacid aminotransferase-like PLP-dependent enzymes"/>
    <property type="match status" value="1"/>
</dbReference>
<name>A0A382RPS5_9ZZZZ</name>
<dbReference type="GO" id="GO:0003824">
    <property type="term" value="F:catalytic activity"/>
    <property type="evidence" value="ECO:0007669"/>
    <property type="project" value="InterPro"/>
</dbReference>
<dbReference type="AlphaFoldDB" id="A0A382RPS5"/>
<dbReference type="EMBL" id="UINC01123000">
    <property type="protein sequence ID" value="SVC99165.1"/>
    <property type="molecule type" value="Genomic_DNA"/>
</dbReference>
<protein>
    <recommendedName>
        <fullName evidence="2">Branched-chain amino acid aminotransferase</fullName>
    </recommendedName>
</protein>
<accession>A0A382RPS5</accession>
<feature type="non-terminal residue" evidence="1">
    <location>
        <position position="128"/>
    </location>
</feature>
<reference evidence="1" key="1">
    <citation type="submission" date="2018-05" db="EMBL/GenBank/DDBJ databases">
        <authorList>
            <person name="Lanie J.A."/>
            <person name="Ng W.-L."/>
            <person name="Kazmierczak K.M."/>
            <person name="Andrzejewski T.M."/>
            <person name="Davidsen T.M."/>
            <person name="Wayne K.J."/>
            <person name="Tettelin H."/>
            <person name="Glass J.I."/>
            <person name="Rusch D."/>
            <person name="Podicherti R."/>
            <person name="Tsui H.-C.T."/>
            <person name="Winkler M.E."/>
        </authorList>
    </citation>
    <scope>NUCLEOTIDE SEQUENCE</scope>
</reference>
<proteinExistence type="predicted"/>
<dbReference type="Gene3D" id="3.30.470.10">
    <property type="match status" value="1"/>
</dbReference>
<evidence type="ECO:0000313" key="1">
    <source>
        <dbReference type="EMBL" id="SVC99165.1"/>
    </source>
</evidence>